<proteinExistence type="predicted"/>
<keyword evidence="5" id="KW-1185">Reference proteome</keyword>
<gene>
    <name evidence="4" type="ORF">GCM10022286_26870</name>
</gene>
<reference evidence="4" key="1">
    <citation type="journal article" date="2014" name="Int. J. Syst. Evol. Microbiol.">
        <title>Complete genome of a new Firmicutes species belonging to the dominant human colonic microbiota ('Ruminococcus bicirculans') reveals two chromosomes and a selective capacity to utilize plant glucans.</title>
        <authorList>
            <consortium name="NISC Comparative Sequencing Program"/>
            <person name="Wegmann U."/>
            <person name="Louis P."/>
            <person name="Goesmann A."/>
            <person name="Henrissat B."/>
            <person name="Duncan S.H."/>
            <person name="Flint H.J."/>
        </authorList>
    </citation>
    <scope>NUCLEOTIDE SEQUENCE</scope>
    <source>
        <strain evidence="4">JCM 17590</strain>
    </source>
</reference>
<keyword evidence="2" id="KW-1133">Transmembrane helix</keyword>
<evidence type="ECO:0000259" key="3">
    <source>
        <dbReference type="Pfam" id="PF13462"/>
    </source>
</evidence>
<evidence type="ECO:0000313" key="5">
    <source>
        <dbReference type="Proteomes" id="UP001415169"/>
    </source>
</evidence>
<dbReference type="InterPro" id="IPR036249">
    <property type="entry name" value="Thioredoxin-like_sf"/>
</dbReference>
<name>A0ABP7ZMM6_9MICO</name>
<dbReference type="Pfam" id="PF13462">
    <property type="entry name" value="Thioredoxin_4"/>
    <property type="match status" value="1"/>
</dbReference>
<dbReference type="RefSeq" id="WP_344792390.1">
    <property type="nucleotide sequence ID" value="NZ_BAABBV010000002.1"/>
</dbReference>
<feature type="region of interest" description="Disordered" evidence="1">
    <location>
        <begin position="290"/>
        <end position="311"/>
    </location>
</feature>
<sequence>MTNPDRPTKAQRQNAAREKARIMREEAKRKQRRNRFFLQGGIGLGILAVIVIAVVVIVNVSRPTSNAGPKNMKSDGIVLTSTTEYVATPGIPHGGKPTPTTQPDDGRAHITIYEDLQCPVCQAFEESNDSQIAQWLDAGSATLEIHPISLPNLDAASQGNHYSSRAASAIGCVAQYSPSKFFAVNKAFYDNQPEEGGTGKTDAEIISTIKKGGASSSAISSCVKDTRFKGWVQAASDRALNGTSIPNSSIKQIQGTPTIIVNGKEFQPPQTQAGWGDTAAFLSFVKSTVPGWSPDGSGSGSTPTPSPTTAG</sequence>
<accession>A0ABP7ZMM6</accession>
<dbReference type="Gene3D" id="3.40.30.10">
    <property type="entry name" value="Glutaredoxin"/>
    <property type="match status" value="1"/>
</dbReference>
<reference evidence="4" key="2">
    <citation type="submission" date="2023-12" db="EMBL/GenBank/DDBJ databases">
        <authorList>
            <person name="Sun Q."/>
            <person name="Inoue M."/>
        </authorList>
    </citation>
    <scope>NUCLEOTIDE SEQUENCE</scope>
    <source>
        <strain evidence="4">JCM 17590</strain>
    </source>
</reference>
<protein>
    <recommendedName>
        <fullName evidence="3">Thioredoxin-like fold domain-containing protein</fullName>
    </recommendedName>
</protein>
<organism evidence="4 5">
    <name type="scientific">Gryllotalpicola daejeonensis</name>
    <dbReference type="NCBI Taxonomy" id="993087"/>
    <lineage>
        <taxon>Bacteria</taxon>
        <taxon>Bacillati</taxon>
        <taxon>Actinomycetota</taxon>
        <taxon>Actinomycetes</taxon>
        <taxon>Micrococcales</taxon>
        <taxon>Microbacteriaceae</taxon>
        <taxon>Gryllotalpicola</taxon>
    </lineage>
</organism>
<feature type="domain" description="Thioredoxin-like fold" evidence="3">
    <location>
        <begin position="108"/>
        <end position="275"/>
    </location>
</feature>
<dbReference type="EMBL" id="BAABBV010000002">
    <property type="protein sequence ID" value="GAA4164725.1"/>
    <property type="molecule type" value="Genomic_DNA"/>
</dbReference>
<comment type="caution">
    <text evidence="4">The sequence shown here is derived from an EMBL/GenBank/DDBJ whole genome shotgun (WGS) entry which is preliminary data.</text>
</comment>
<keyword evidence="2" id="KW-0812">Transmembrane</keyword>
<evidence type="ECO:0000256" key="2">
    <source>
        <dbReference type="SAM" id="Phobius"/>
    </source>
</evidence>
<dbReference type="SUPFAM" id="SSF52833">
    <property type="entry name" value="Thioredoxin-like"/>
    <property type="match status" value="1"/>
</dbReference>
<evidence type="ECO:0000256" key="1">
    <source>
        <dbReference type="SAM" id="MobiDB-lite"/>
    </source>
</evidence>
<evidence type="ECO:0000313" key="4">
    <source>
        <dbReference type="EMBL" id="GAA4164725.1"/>
    </source>
</evidence>
<dbReference type="Proteomes" id="UP001415169">
    <property type="component" value="Unassembled WGS sequence"/>
</dbReference>
<feature type="transmembrane region" description="Helical" evidence="2">
    <location>
        <begin position="36"/>
        <end position="58"/>
    </location>
</feature>
<dbReference type="InterPro" id="IPR012336">
    <property type="entry name" value="Thioredoxin-like_fold"/>
</dbReference>
<keyword evidence="2" id="KW-0472">Membrane</keyword>